<dbReference type="OrthoDB" id="1696654at2759"/>
<keyword evidence="2" id="KW-1185">Reference proteome</keyword>
<accession>A0A2G5DSP4</accession>
<dbReference type="AlphaFoldDB" id="A0A2G5DSP4"/>
<reference evidence="1 2" key="1">
    <citation type="submission" date="2017-09" db="EMBL/GenBank/DDBJ databases">
        <title>WGS assembly of Aquilegia coerulea Goldsmith.</title>
        <authorList>
            <person name="Hodges S."/>
            <person name="Kramer E."/>
            <person name="Nordborg M."/>
            <person name="Tomkins J."/>
            <person name="Borevitz J."/>
            <person name="Derieg N."/>
            <person name="Yan J."/>
            <person name="Mihaltcheva S."/>
            <person name="Hayes R.D."/>
            <person name="Rokhsar D."/>
        </authorList>
    </citation>
    <scope>NUCLEOTIDE SEQUENCE [LARGE SCALE GENOMIC DNA]</scope>
    <source>
        <strain evidence="2">cv. Goldsmith</strain>
    </source>
</reference>
<dbReference type="InParanoid" id="A0A2G5DSP4"/>
<dbReference type="STRING" id="218851.A0A2G5DSP4"/>
<dbReference type="EMBL" id="KZ305032">
    <property type="protein sequence ID" value="PIA46518.1"/>
    <property type="molecule type" value="Genomic_DNA"/>
</dbReference>
<dbReference type="Proteomes" id="UP000230069">
    <property type="component" value="Unassembled WGS sequence"/>
</dbReference>
<name>A0A2G5DSP4_AQUCA</name>
<evidence type="ECO:0000313" key="2">
    <source>
        <dbReference type="Proteomes" id="UP000230069"/>
    </source>
</evidence>
<gene>
    <name evidence="1" type="ORF">AQUCO_01500217v1</name>
</gene>
<sequence length="87" mass="10426">MITKRWFSRSYSKLVSFTSRKDPKDKNFPILKGHPIGQEHAEQAVESHETVLKQKADNTLLKEFKIYRWNPDKLQKPYLHSYYKNES</sequence>
<proteinExistence type="predicted"/>
<organism evidence="1 2">
    <name type="scientific">Aquilegia coerulea</name>
    <name type="common">Rocky mountain columbine</name>
    <dbReference type="NCBI Taxonomy" id="218851"/>
    <lineage>
        <taxon>Eukaryota</taxon>
        <taxon>Viridiplantae</taxon>
        <taxon>Streptophyta</taxon>
        <taxon>Embryophyta</taxon>
        <taxon>Tracheophyta</taxon>
        <taxon>Spermatophyta</taxon>
        <taxon>Magnoliopsida</taxon>
        <taxon>Ranunculales</taxon>
        <taxon>Ranunculaceae</taxon>
        <taxon>Thalictroideae</taxon>
        <taxon>Aquilegia</taxon>
    </lineage>
</organism>
<evidence type="ECO:0000313" key="1">
    <source>
        <dbReference type="EMBL" id="PIA46518.1"/>
    </source>
</evidence>
<protein>
    <submittedName>
        <fullName evidence="1">Uncharacterized protein</fullName>
    </submittedName>
</protein>